<gene>
    <name evidence="2" type="ORF">A2U01_0024983</name>
</gene>
<feature type="compositionally biased region" description="Basic and acidic residues" evidence="1">
    <location>
        <begin position="8"/>
        <end position="21"/>
    </location>
</feature>
<feature type="region of interest" description="Disordered" evidence="1">
    <location>
        <begin position="1"/>
        <end position="27"/>
    </location>
</feature>
<dbReference type="AlphaFoldDB" id="A0A392NWW4"/>
<evidence type="ECO:0000313" key="3">
    <source>
        <dbReference type="Proteomes" id="UP000265520"/>
    </source>
</evidence>
<proteinExistence type="predicted"/>
<name>A0A392NWW4_9FABA</name>
<dbReference type="Proteomes" id="UP000265520">
    <property type="component" value="Unassembled WGS sequence"/>
</dbReference>
<reference evidence="2 3" key="1">
    <citation type="journal article" date="2018" name="Front. Plant Sci.">
        <title>Red Clover (Trifolium pratense) and Zigzag Clover (T. medium) - A Picture of Genomic Similarities and Differences.</title>
        <authorList>
            <person name="Dluhosova J."/>
            <person name="Istvanek J."/>
            <person name="Nedelnik J."/>
            <person name="Repkova J."/>
        </authorList>
    </citation>
    <scope>NUCLEOTIDE SEQUENCE [LARGE SCALE GENOMIC DNA]</scope>
    <source>
        <strain evidence="3">cv. 10/8</strain>
        <tissue evidence="2">Leaf</tissue>
    </source>
</reference>
<comment type="caution">
    <text evidence="2">The sequence shown here is derived from an EMBL/GenBank/DDBJ whole genome shotgun (WGS) entry which is preliminary data.</text>
</comment>
<evidence type="ECO:0000313" key="2">
    <source>
        <dbReference type="EMBL" id="MCI03942.1"/>
    </source>
</evidence>
<protein>
    <submittedName>
        <fullName evidence="2">Uncharacterized protein</fullName>
    </submittedName>
</protein>
<evidence type="ECO:0000256" key="1">
    <source>
        <dbReference type="SAM" id="MobiDB-lite"/>
    </source>
</evidence>
<feature type="non-terminal residue" evidence="2">
    <location>
        <position position="1"/>
    </location>
</feature>
<accession>A0A392NWW4</accession>
<organism evidence="2 3">
    <name type="scientific">Trifolium medium</name>
    <dbReference type="NCBI Taxonomy" id="97028"/>
    <lineage>
        <taxon>Eukaryota</taxon>
        <taxon>Viridiplantae</taxon>
        <taxon>Streptophyta</taxon>
        <taxon>Embryophyta</taxon>
        <taxon>Tracheophyta</taxon>
        <taxon>Spermatophyta</taxon>
        <taxon>Magnoliopsida</taxon>
        <taxon>eudicotyledons</taxon>
        <taxon>Gunneridae</taxon>
        <taxon>Pentapetalae</taxon>
        <taxon>rosids</taxon>
        <taxon>fabids</taxon>
        <taxon>Fabales</taxon>
        <taxon>Fabaceae</taxon>
        <taxon>Papilionoideae</taxon>
        <taxon>50 kb inversion clade</taxon>
        <taxon>NPAAA clade</taxon>
        <taxon>Hologalegina</taxon>
        <taxon>IRL clade</taxon>
        <taxon>Trifolieae</taxon>
        <taxon>Trifolium</taxon>
    </lineage>
</organism>
<dbReference type="EMBL" id="LXQA010053779">
    <property type="protein sequence ID" value="MCI03942.1"/>
    <property type="molecule type" value="Genomic_DNA"/>
</dbReference>
<keyword evidence="3" id="KW-1185">Reference proteome</keyword>
<sequence>NEEEFGFTEEKSTGTEEREVNGGEMEGDGVMKQVMIDGDGGGAGD</sequence>